<keyword evidence="1 3" id="KW-0732">Signal</keyword>
<dbReference type="InterPro" id="IPR014755">
    <property type="entry name" value="Cu-Rt/internalin_Ig-like"/>
</dbReference>
<evidence type="ECO:0000313" key="8">
    <source>
        <dbReference type="Proteomes" id="UP000305874"/>
    </source>
</evidence>
<dbReference type="EMBL" id="JXXZ01000010">
    <property type="protein sequence ID" value="KJY98457.1"/>
    <property type="molecule type" value="Genomic_DNA"/>
</dbReference>
<dbReference type="Pfam" id="PF04234">
    <property type="entry name" value="CopC"/>
    <property type="match status" value="1"/>
</dbReference>
<proteinExistence type="predicted"/>
<dbReference type="RefSeq" id="WP_016708251.1">
    <property type="nucleotide sequence ID" value="NZ_JXXY01000010.1"/>
</dbReference>
<reference evidence="5 7" key="1">
    <citation type="journal article" date="2015" name="BMC Genomics">
        <title>Genome mining reveals unlocked bioactive potential of marine Gram-negative bacteria.</title>
        <authorList>
            <person name="Machado H."/>
            <person name="Sonnenschein E.C."/>
            <person name="Melchiorsen J."/>
            <person name="Gram L."/>
        </authorList>
    </citation>
    <scope>NUCLEOTIDE SEQUENCE [LARGE SCALE GENOMIC DNA]</scope>
    <source>
        <strain evidence="5 7">S3137</strain>
    </source>
</reference>
<dbReference type="Proteomes" id="UP000305874">
    <property type="component" value="Unassembled WGS sequence"/>
</dbReference>
<dbReference type="Gene3D" id="2.60.40.1220">
    <property type="match status" value="1"/>
</dbReference>
<evidence type="ECO:0000256" key="1">
    <source>
        <dbReference type="ARBA" id="ARBA00022729"/>
    </source>
</evidence>
<evidence type="ECO:0000313" key="6">
    <source>
        <dbReference type="EMBL" id="TMP87175.1"/>
    </source>
</evidence>
<feature type="domain" description="CopC" evidence="4">
    <location>
        <begin position="22"/>
        <end position="114"/>
    </location>
</feature>
<feature type="signal peptide" evidence="3">
    <location>
        <begin position="1"/>
        <end position="21"/>
    </location>
</feature>
<reference evidence="8" key="3">
    <citation type="submission" date="2019-06" db="EMBL/GenBank/DDBJ databases">
        <title>Co-occurence of chitin degradation, pigmentation and bioactivity in marine Pseudoalteromonas.</title>
        <authorList>
            <person name="Sonnenschein E.C."/>
            <person name="Bech P.K."/>
        </authorList>
    </citation>
    <scope>NUCLEOTIDE SEQUENCE [LARGE SCALE GENOMIC DNA]</scope>
    <source>
        <strain evidence="8">S2897</strain>
    </source>
</reference>
<dbReference type="InterPro" id="IPR014756">
    <property type="entry name" value="Ig_E-set"/>
</dbReference>
<reference evidence="6 8" key="2">
    <citation type="submission" date="2017-12" db="EMBL/GenBank/DDBJ databases">
        <authorList>
            <person name="Paulsen S."/>
            <person name="Gram L.K."/>
        </authorList>
    </citation>
    <scope>NUCLEOTIDE SEQUENCE [LARGE SCALE GENOMIC DNA]</scope>
    <source>
        <strain evidence="6 8">S2897</strain>
    </source>
</reference>
<protein>
    <submittedName>
        <fullName evidence="5">Copper resistance protein CopC</fullName>
    </submittedName>
</protein>
<feature type="chain" id="PRO_5033221771" evidence="3">
    <location>
        <begin position="22"/>
        <end position="115"/>
    </location>
</feature>
<dbReference type="AlphaFoldDB" id="A0A0F4PQQ8"/>
<dbReference type="OrthoDB" id="5568545at2"/>
<organism evidence="5 7">
    <name type="scientific">Pseudoalteromonas ruthenica</name>
    <dbReference type="NCBI Taxonomy" id="151081"/>
    <lineage>
        <taxon>Bacteria</taxon>
        <taxon>Pseudomonadati</taxon>
        <taxon>Pseudomonadota</taxon>
        <taxon>Gammaproteobacteria</taxon>
        <taxon>Alteromonadales</taxon>
        <taxon>Pseudoalteromonadaceae</taxon>
        <taxon>Pseudoalteromonas</taxon>
    </lineage>
</organism>
<evidence type="ECO:0000256" key="2">
    <source>
        <dbReference type="ARBA" id="ARBA00023008"/>
    </source>
</evidence>
<name>A0A0F4PQQ8_9GAMM</name>
<evidence type="ECO:0000259" key="4">
    <source>
        <dbReference type="Pfam" id="PF04234"/>
    </source>
</evidence>
<keyword evidence="2" id="KW-0186">Copper</keyword>
<keyword evidence="7" id="KW-1185">Reference proteome</keyword>
<evidence type="ECO:0000256" key="3">
    <source>
        <dbReference type="SAM" id="SignalP"/>
    </source>
</evidence>
<dbReference type="PATRIC" id="fig|151081.8.peg.2231"/>
<dbReference type="EMBL" id="PNCG01000009">
    <property type="protein sequence ID" value="TMP87175.1"/>
    <property type="molecule type" value="Genomic_DNA"/>
</dbReference>
<dbReference type="Proteomes" id="UP000033664">
    <property type="component" value="Unassembled WGS sequence"/>
</dbReference>
<dbReference type="GO" id="GO:0042597">
    <property type="term" value="C:periplasmic space"/>
    <property type="evidence" value="ECO:0007669"/>
    <property type="project" value="InterPro"/>
</dbReference>
<dbReference type="GO" id="GO:0005507">
    <property type="term" value="F:copper ion binding"/>
    <property type="evidence" value="ECO:0007669"/>
    <property type="project" value="InterPro"/>
</dbReference>
<dbReference type="GeneID" id="29846188"/>
<comment type="caution">
    <text evidence="5">The sequence shown here is derived from an EMBL/GenBank/DDBJ whole genome shotgun (WGS) entry which is preliminary data.</text>
</comment>
<sequence length="115" mass="13014">MKTLIKLLTIISVVFSSAVFAHVHLEKSVPADNAMLMNTPEKLTLGFSKEVRVVKVTLKNKKGENIKFDFKPSKEASREFSWELPKLAPTNYIVDVTYLGKDGHKMKDSFGFMVH</sequence>
<evidence type="ECO:0000313" key="5">
    <source>
        <dbReference type="EMBL" id="KJY98457.1"/>
    </source>
</evidence>
<evidence type="ECO:0000313" key="7">
    <source>
        <dbReference type="Proteomes" id="UP000033664"/>
    </source>
</evidence>
<accession>A0A0F4PQQ8</accession>
<dbReference type="GO" id="GO:0046688">
    <property type="term" value="P:response to copper ion"/>
    <property type="evidence" value="ECO:0007669"/>
    <property type="project" value="InterPro"/>
</dbReference>
<gene>
    <name evidence="6" type="ORF">CWC05_08740</name>
    <name evidence="5" type="ORF">TW72_12010</name>
</gene>
<reference evidence="6" key="4">
    <citation type="submission" date="2019-09" db="EMBL/GenBank/DDBJ databases">
        <title>Co-occurence of chitin degradation, pigmentation and bioactivity in marine Pseudoalteromonas.</title>
        <authorList>
            <person name="Sonnenschein E.C."/>
            <person name="Bech P.K."/>
        </authorList>
    </citation>
    <scope>NUCLEOTIDE SEQUENCE</scope>
    <source>
        <strain evidence="6">S2897</strain>
    </source>
</reference>
<dbReference type="InterPro" id="IPR007348">
    <property type="entry name" value="CopC_dom"/>
</dbReference>
<dbReference type="STRING" id="151081.TW72_12010"/>
<dbReference type="SUPFAM" id="SSF81296">
    <property type="entry name" value="E set domains"/>
    <property type="match status" value="1"/>
</dbReference>